<dbReference type="PANTHER" id="PTHR48095:SF2">
    <property type="entry name" value="BIOTIN CARBOXYLASE, CHLOROPLASTIC"/>
    <property type="match status" value="1"/>
</dbReference>
<reference evidence="5" key="1">
    <citation type="journal article" date="2014" name="Front. Microbiol.">
        <title>High frequency of phylogenetically diverse reductive dehalogenase-homologous genes in deep subseafloor sedimentary metagenomes.</title>
        <authorList>
            <person name="Kawai M."/>
            <person name="Futagami T."/>
            <person name="Toyoda A."/>
            <person name="Takaki Y."/>
            <person name="Nishi S."/>
            <person name="Hori S."/>
            <person name="Arai W."/>
            <person name="Tsubouchi T."/>
            <person name="Morono Y."/>
            <person name="Uchiyama I."/>
            <person name="Ito T."/>
            <person name="Fujiyama A."/>
            <person name="Inagaki F."/>
            <person name="Takami H."/>
        </authorList>
    </citation>
    <scope>NUCLEOTIDE SEQUENCE</scope>
    <source>
        <strain evidence="5">Expedition CK06-06</strain>
    </source>
</reference>
<dbReference type="InterPro" id="IPR011764">
    <property type="entry name" value="Biotin_carboxylation_dom"/>
</dbReference>
<dbReference type="GO" id="GO:0005524">
    <property type="term" value="F:ATP binding"/>
    <property type="evidence" value="ECO:0007669"/>
    <property type="project" value="UniProtKB-KW"/>
</dbReference>
<keyword evidence="1" id="KW-0436">Ligase</keyword>
<dbReference type="InterPro" id="IPR011054">
    <property type="entry name" value="Rudment_hybrid_motif"/>
</dbReference>
<keyword evidence="2" id="KW-0547">Nucleotide-binding</keyword>
<evidence type="ECO:0000256" key="2">
    <source>
        <dbReference type="ARBA" id="ARBA00022741"/>
    </source>
</evidence>
<dbReference type="Gene3D" id="3.30.470.20">
    <property type="entry name" value="ATP-grasp fold, B domain"/>
    <property type="match status" value="1"/>
</dbReference>
<evidence type="ECO:0000256" key="1">
    <source>
        <dbReference type="ARBA" id="ARBA00022598"/>
    </source>
</evidence>
<evidence type="ECO:0000313" key="5">
    <source>
        <dbReference type="EMBL" id="GAH66222.1"/>
    </source>
</evidence>
<dbReference type="InterPro" id="IPR051602">
    <property type="entry name" value="ACC_Biotin_Carboxylase"/>
</dbReference>
<dbReference type="InterPro" id="IPR005482">
    <property type="entry name" value="Biotin_COase_C"/>
</dbReference>
<gene>
    <name evidence="5" type="ORF">S03H2_48669</name>
</gene>
<organism evidence="5">
    <name type="scientific">marine sediment metagenome</name>
    <dbReference type="NCBI Taxonomy" id="412755"/>
    <lineage>
        <taxon>unclassified sequences</taxon>
        <taxon>metagenomes</taxon>
        <taxon>ecological metagenomes</taxon>
    </lineage>
</organism>
<evidence type="ECO:0000259" key="4">
    <source>
        <dbReference type="PROSITE" id="PS50979"/>
    </source>
</evidence>
<dbReference type="SUPFAM" id="SSF51246">
    <property type="entry name" value="Rudiment single hybrid motif"/>
    <property type="match status" value="1"/>
</dbReference>
<name>X1HA01_9ZZZZ</name>
<sequence>MDIQKIEIGVSPLLLYKHYFFPIRRDREEAIVRMKRALEEFVIEGVKTTIPFHRYVLENEYFRKGDFYTNFVEEKLMKEAFHD</sequence>
<feature type="domain" description="Biotin carboxylation" evidence="4">
    <location>
        <begin position="1"/>
        <end position="77"/>
    </location>
</feature>
<dbReference type="AlphaFoldDB" id="X1HA01"/>
<dbReference type="SMART" id="SM00878">
    <property type="entry name" value="Biotin_carb_C"/>
    <property type="match status" value="1"/>
</dbReference>
<dbReference type="PROSITE" id="PS50979">
    <property type="entry name" value="BC"/>
    <property type="match status" value="1"/>
</dbReference>
<dbReference type="Pfam" id="PF02785">
    <property type="entry name" value="Biotin_carb_C"/>
    <property type="match status" value="1"/>
</dbReference>
<keyword evidence="3" id="KW-0067">ATP-binding</keyword>
<protein>
    <recommendedName>
        <fullName evidence="4">Biotin carboxylation domain-containing protein</fullName>
    </recommendedName>
</protein>
<evidence type="ECO:0000256" key="3">
    <source>
        <dbReference type="ARBA" id="ARBA00022840"/>
    </source>
</evidence>
<dbReference type="EMBL" id="BARU01030698">
    <property type="protein sequence ID" value="GAH66222.1"/>
    <property type="molecule type" value="Genomic_DNA"/>
</dbReference>
<dbReference type="PANTHER" id="PTHR48095">
    <property type="entry name" value="PYRUVATE CARBOXYLASE SUBUNIT A"/>
    <property type="match status" value="1"/>
</dbReference>
<accession>X1HA01</accession>
<proteinExistence type="predicted"/>
<dbReference type="GO" id="GO:0016874">
    <property type="term" value="F:ligase activity"/>
    <property type="evidence" value="ECO:0007669"/>
    <property type="project" value="UniProtKB-KW"/>
</dbReference>
<comment type="caution">
    <text evidence="5">The sequence shown here is derived from an EMBL/GenBank/DDBJ whole genome shotgun (WGS) entry which is preliminary data.</text>
</comment>